<reference evidence="3 4" key="1">
    <citation type="submission" date="2024-04" db="EMBL/GenBank/DDBJ databases">
        <authorList>
            <person name="Fracassetti M."/>
        </authorList>
    </citation>
    <scope>NUCLEOTIDE SEQUENCE [LARGE SCALE GENOMIC DNA]</scope>
</reference>
<name>A0AAV2CNK1_9ROSI</name>
<dbReference type="Pfam" id="PF00583">
    <property type="entry name" value="Acetyltransf_1"/>
    <property type="match status" value="1"/>
</dbReference>
<gene>
    <name evidence="3" type="ORF">LTRI10_LOCUS5109</name>
</gene>
<feature type="transmembrane region" description="Helical" evidence="1">
    <location>
        <begin position="31"/>
        <end position="49"/>
    </location>
</feature>
<keyword evidence="1" id="KW-0812">Transmembrane</keyword>
<evidence type="ECO:0000313" key="4">
    <source>
        <dbReference type="Proteomes" id="UP001497516"/>
    </source>
</evidence>
<evidence type="ECO:0000256" key="1">
    <source>
        <dbReference type="SAM" id="Phobius"/>
    </source>
</evidence>
<organism evidence="3 4">
    <name type="scientific">Linum trigynum</name>
    <dbReference type="NCBI Taxonomy" id="586398"/>
    <lineage>
        <taxon>Eukaryota</taxon>
        <taxon>Viridiplantae</taxon>
        <taxon>Streptophyta</taxon>
        <taxon>Embryophyta</taxon>
        <taxon>Tracheophyta</taxon>
        <taxon>Spermatophyta</taxon>
        <taxon>Magnoliopsida</taxon>
        <taxon>eudicotyledons</taxon>
        <taxon>Gunneridae</taxon>
        <taxon>Pentapetalae</taxon>
        <taxon>rosids</taxon>
        <taxon>fabids</taxon>
        <taxon>Malpighiales</taxon>
        <taxon>Linaceae</taxon>
        <taxon>Linum</taxon>
    </lineage>
</organism>
<proteinExistence type="predicted"/>
<dbReference type="AlphaFoldDB" id="A0AAV2CNK1"/>
<dbReference type="GO" id="GO:0016747">
    <property type="term" value="F:acyltransferase activity, transferring groups other than amino-acyl groups"/>
    <property type="evidence" value="ECO:0007669"/>
    <property type="project" value="InterPro"/>
</dbReference>
<dbReference type="InterPro" id="IPR000182">
    <property type="entry name" value="GNAT_dom"/>
</dbReference>
<accession>A0AAV2CNK1</accession>
<keyword evidence="1" id="KW-1133">Transmembrane helix</keyword>
<dbReference type="SUPFAM" id="SSF55729">
    <property type="entry name" value="Acyl-CoA N-acyltransferases (Nat)"/>
    <property type="match status" value="1"/>
</dbReference>
<keyword evidence="1" id="KW-0472">Membrane</keyword>
<dbReference type="Gene3D" id="3.40.630.30">
    <property type="match status" value="1"/>
</dbReference>
<protein>
    <recommendedName>
        <fullName evidence="2">N-acetyltransferase domain-containing protein</fullName>
    </recommendedName>
</protein>
<evidence type="ECO:0000259" key="2">
    <source>
        <dbReference type="PROSITE" id="PS51186"/>
    </source>
</evidence>
<feature type="domain" description="N-acetyltransferase" evidence="2">
    <location>
        <begin position="214"/>
        <end position="356"/>
    </location>
</feature>
<dbReference type="EMBL" id="OZ034813">
    <property type="protein sequence ID" value="CAL1357482.1"/>
    <property type="molecule type" value="Genomic_DNA"/>
</dbReference>
<keyword evidence="4" id="KW-1185">Reference proteome</keyword>
<evidence type="ECO:0000313" key="3">
    <source>
        <dbReference type="EMBL" id="CAL1357482.1"/>
    </source>
</evidence>
<dbReference type="PANTHER" id="PTHR47426:SF3">
    <property type="entry name" value="GCN5-RELATED N-ACETYLTRANSFERASE 6, CHLOROPLASTIC"/>
    <property type="match status" value="1"/>
</dbReference>
<dbReference type="PROSITE" id="PS51186">
    <property type="entry name" value="GNAT"/>
    <property type="match status" value="1"/>
</dbReference>
<dbReference type="InterPro" id="IPR016181">
    <property type="entry name" value="Acyl_CoA_acyltransferase"/>
</dbReference>
<dbReference type="CDD" id="cd04301">
    <property type="entry name" value="NAT_SF"/>
    <property type="match status" value="1"/>
</dbReference>
<dbReference type="Proteomes" id="UP001497516">
    <property type="component" value="Chromosome 1"/>
</dbReference>
<dbReference type="PANTHER" id="PTHR47426">
    <property type="entry name" value="ACYL-COA N-ACYLTRANSFERASES (NAT) SUPERFAMILY PROTEIN"/>
    <property type="match status" value="1"/>
</dbReference>
<sequence>MLSPSATNQQNQRVSESVVWKATNQPARKETIAISALFFFFFFFFFPVLSASEDRNSSAGSLFREVLATMLTTAVPIHAPPVLLTSPASSRARSIHKLFTVTASRRMAMNSGSFLTKKREELSLHIRHPAAFDPKGDDTPTRPDEHRLQIPEQDLVDIDKMEFGEFVAREALIDEEYWMAGLMRGLSHWEHRPEFKFAPSLQAEAANQGWREFLAIRRQSIGPFGQQPKCIITLRKQVGMERRTIVESVVGTLDLSIRWLQPGEIFPGVYGKTLGRYGYVSDLTVPRFARRHGIATNMMRFAIETAKSNGVEVMYVHVDRNNKPALQLFEKIGFEMIEEASEGLVEDNTYILRCSL</sequence>